<dbReference type="PROSITE" id="PS00166">
    <property type="entry name" value="ENOYL_COA_HYDRATASE"/>
    <property type="match status" value="1"/>
</dbReference>
<evidence type="ECO:0000313" key="3">
    <source>
        <dbReference type="EMBL" id="AOM81506.1"/>
    </source>
</evidence>
<dbReference type="Proteomes" id="UP000094463">
    <property type="component" value="Chromosome"/>
</dbReference>
<dbReference type="STRING" id="632773.BBEV_0111"/>
<dbReference type="InterPro" id="IPR001753">
    <property type="entry name" value="Enoyl-CoA_hydra/iso"/>
</dbReference>
<dbReference type="AlphaFoldDB" id="A0A1D7QR84"/>
<dbReference type="InterPro" id="IPR029045">
    <property type="entry name" value="ClpP/crotonase-like_dom_sf"/>
</dbReference>
<dbReference type="PANTHER" id="PTHR43802">
    <property type="entry name" value="ENOYL-COA HYDRATASE"/>
    <property type="match status" value="1"/>
</dbReference>
<proteinExistence type="inferred from homology"/>
<sequence>METVEYVVESGIATIQMNRPEVRNAINEQMHKDLYHAFQEARRDDEVQVIVLTGVDDAFSAGADIKSIPVEEMDSFDHGTYLEEYYNPLIQLIDAIEKPIVAYINGTAVGAGLSLALACDIRYAEEDAKLSLSFLGIGLTPDAGASYFLPRLVGLGNAIALGTGKSFTVQEAMQTGLIQGTGNPVNIVMQLRRAPMPAYSWMKKNMKYGMEHSLEDTLNQEIEGQRAAGQSEAHKKAVKSFLSK</sequence>
<evidence type="ECO:0000256" key="1">
    <source>
        <dbReference type="ARBA" id="ARBA00005254"/>
    </source>
</evidence>
<organism evidence="3 4">
    <name type="scientific">Salisediminibacterium beveridgei</name>
    <dbReference type="NCBI Taxonomy" id="632773"/>
    <lineage>
        <taxon>Bacteria</taxon>
        <taxon>Bacillati</taxon>
        <taxon>Bacillota</taxon>
        <taxon>Bacilli</taxon>
        <taxon>Bacillales</taxon>
        <taxon>Bacillaceae</taxon>
        <taxon>Salisediminibacterium</taxon>
    </lineage>
</organism>
<name>A0A1D7QR84_9BACI</name>
<evidence type="ECO:0000313" key="4">
    <source>
        <dbReference type="Proteomes" id="UP000094463"/>
    </source>
</evidence>
<dbReference type="InterPro" id="IPR018376">
    <property type="entry name" value="Enoyl-CoA_hyd/isom_CS"/>
</dbReference>
<dbReference type="InterPro" id="IPR014748">
    <property type="entry name" value="Enoyl-CoA_hydra_C"/>
</dbReference>
<dbReference type="PATRIC" id="fig|632773.3.peg.114"/>
<reference evidence="3 4" key="1">
    <citation type="submission" date="2015-08" db="EMBL/GenBank/DDBJ databases">
        <title>The complete genome sequence of Bacillus beveridgei MLTeJB.</title>
        <authorList>
            <person name="Hanson T.E."/>
            <person name="Mesa C."/>
            <person name="Basesman S.M."/>
            <person name="Oremland R.S."/>
        </authorList>
    </citation>
    <scope>NUCLEOTIDE SEQUENCE [LARGE SCALE GENOMIC DNA]</scope>
    <source>
        <strain evidence="3 4">MLTeJB</strain>
    </source>
</reference>
<dbReference type="OrthoDB" id="9775794at2"/>
<dbReference type="KEGG" id="bbev:BBEV_0111"/>
<keyword evidence="4" id="KW-1185">Reference proteome</keyword>
<dbReference type="PANTHER" id="PTHR43802:SF1">
    <property type="entry name" value="IP11341P-RELATED"/>
    <property type="match status" value="1"/>
</dbReference>
<dbReference type="Gene3D" id="3.90.226.10">
    <property type="entry name" value="2-enoyl-CoA Hydratase, Chain A, domain 1"/>
    <property type="match status" value="1"/>
</dbReference>
<dbReference type="EC" id="4.2.1.17" evidence="3"/>
<dbReference type="Pfam" id="PF00378">
    <property type="entry name" value="ECH_1"/>
    <property type="match status" value="1"/>
</dbReference>
<evidence type="ECO:0000256" key="2">
    <source>
        <dbReference type="RuleBase" id="RU003707"/>
    </source>
</evidence>
<comment type="similarity">
    <text evidence="1 2">Belongs to the enoyl-CoA hydratase/isomerase family.</text>
</comment>
<dbReference type="CDD" id="cd06558">
    <property type="entry name" value="crotonase-like"/>
    <property type="match status" value="1"/>
</dbReference>
<dbReference type="Gene3D" id="1.10.12.10">
    <property type="entry name" value="Lyase 2-enoyl-coa Hydratase, Chain A, domain 2"/>
    <property type="match status" value="1"/>
</dbReference>
<gene>
    <name evidence="3" type="primary">paaG</name>
    <name evidence="3" type="ORF">BBEV_0111</name>
</gene>
<accession>A0A1D7QR84</accession>
<dbReference type="RefSeq" id="WP_069363677.1">
    <property type="nucleotide sequence ID" value="NZ_CP012502.1"/>
</dbReference>
<protein>
    <submittedName>
        <fullName evidence="3">Enoyl-CoA hydratase</fullName>
        <ecNumber evidence="3">4.2.1.17</ecNumber>
    </submittedName>
</protein>
<dbReference type="SUPFAM" id="SSF52096">
    <property type="entry name" value="ClpP/crotonase"/>
    <property type="match status" value="1"/>
</dbReference>
<dbReference type="GO" id="GO:0004300">
    <property type="term" value="F:enoyl-CoA hydratase activity"/>
    <property type="evidence" value="ECO:0007669"/>
    <property type="project" value="UniProtKB-EC"/>
</dbReference>
<dbReference type="EMBL" id="CP012502">
    <property type="protein sequence ID" value="AOM81506.1"/>
    <property type="molecule type" value="Genomic_DNA"/>
</dbReference>
<keyword evidence="3" id="KW-0456">Lyase</keyword>